<dbReference type="AlphaFoldDB" id="A0A0D2NZV1"/>
<protein>
    <recommendedName>
        <fullName evidence="3">Fungal-type protein kinase domain-containing protein</fullName>
    </recommendedName>
</protein>
<evidence type="ECO:0000313" key="1">
    <source>
        <dbReference type="EMBL" id="KJA13965.1"/>
    </source>
</evidence>
<keyword evidence="2" id="KW-1185">Reference proteome</keyword>
<organism evidence="1 2">
    <name type="scientific">Hypholoma sublateritium (strain FD-334 SS-4)</name>
    <dbReference type="NCBI Taxonomy" id="945553"/>
    <lineage>
        <taxon>Eukaryota</taxon>
        <taxon>Fungi</taxon>
        <taxon>Dikarya</taxon>
        <taxon>Basidiomycota</taxon>
        <taxon>Agaricomycotina</taxon>
        <taxon>Agaricomycetes</taxon>
        <taxon>Agaricomycetidae</taxon>
        <taxon>Agaricales</taxon>
        <taxon>Agaricineae</taxon>
        <taxon>Strophariaceae</taxon>
        <taxon>Hypholoma</taxon>
    </lineage>
</organism>
<dbReference type="EMBL" id="KN817702">
    <property type="protein sequence ID" value="KJA13965.1"/>
    <property type="molecule type" value="Genomic_DNA"/>
</dbReference>
<reference evidence="2" key="1">
    <citation type="submission" date="2014-04" db="EMBL/GenBank/DDBJ databases">
        <title>Evolutionary Origins and Diversification of the Mycorrhizal Mutualists.</title>
        <authorList>
            <consortium name="DOE Joint Genome Institute"/>
            <consortium name="Mycorrhizal Genomics Consortium"/>
            <person name="Kohler A."/>
            <person name="Kuo A."/>
            <person name="Nagy L.G."/>
            <person name="Floudas D."/>
            <person name="Copeland A."/>
            <person name="Barry K.W."/>
            <person name="Cichocki N."/>
            <person name="Veneault-Fourrey C."/>
            <person name="LaButti K."/>
            <person name="Lindquist E.A."/>
            <person name="Lipzen A."/>
            <person name="Lundell T."/>
            <person name="Morin E."/>
            <person name="Murat C."/>
            <person name="Riley R."/>
            <person name="Ohm R."/>
            <person name="Sun H."/>
            <person name="Tunlid A."/>
            <person name="Henrissat B."/>
            <person name="Grigoriev I.V."/>
            <person name="Hibbett D.S."/>
            <person name="Martin F."/>
        </authorList>
    </citation>
    <scope>NUCLEOTIDE SEQUENCE [LARGE SCALE GENOMIC DNA]</scope>
    <source>
        <strain evidence="2">FD-334 SS-4</strain>
    </source>
</reference>
<gene>
    <name evidence="1" type="ORF">HYPSUDRAFT_468390</name>
</gene>
<name>A0A0D2NZV1_HYPSF</name>
<evidence type="ECO:0008006" key="3">
    <source>
        <dbReference type="Google" id="ProtNLM"/>
    </source>
</evidence>
<evidence type="ECO:0000313" key="2">
    <source>
        <dbReference type="Proteomes" id="UP000054270"/>
    </source>
</evidence>
<sequence>MGRTAYDFNRYGAQDLQRYLECFELPRPAECDPREILLTLPRAEELFKSHENRNLATGHEAWRRLEWINKIRLEKTLLSMFFLVYISPGFRLDKTLNQNDTIYSLPRVLSDKFYTHKQCDIEGMKVWLTLPLVTATRVMHNVFSDSKPYVFTTGEVDAEDNSRFQFLLWRSRLDSVIPRERNGRLVVAFQTPFVLNEQDFCEFVTCHSLPPTDRPFNTMPGRYKLWAKIWETCYRNKCRWFVLTSYTHWVFGLFSKSMRTAFVTPIYRSSVSSPTILELLVYWLASAMEVQAAFVPVQVRDYHLRYIA</sequence>
<dbReference type="Proteomes" id="UP000054270">
    <property type="component" value="Unassembled WGS sequence"/>
</dbReference>
<proteinExistence type="predicted"/>
<dbReference type="OrthoDB" id="2579508at2759"/>
<accession>A0A0D2NZV1</accession>